<evidence type="ECO:0000256" key="7">
    <source>
        <dbReference type="ARBA" id="ARBA00047990"/>
    </source>
</evidence>
<dbReference type="PROSITE" id="PS50905">
    <property type="entry name" value="FERRITIN_LIKE"/>
    <property type="match status" value="1"/>
</dbReference>
<comment type="similarity">
    <text evidence="1 9">Belongs to the ferritin family.</text>
</comment>
<dbReference type="AlphaFoldDB" id="A0AA41RV33"/>
<evidence type="ECO:0000256" key="6">
    <source>
        <dbReference type="ARBA" id="ARBA00026060"/>
    </source>
</evidence>
<gene>
    <name evidence="12" type="ORF">MKW94_028361</name>
</gene>
<feature type="domain" description="Ferritin-like diiron" evidence="11">
    <location>
        <begin position="87"/>
        <end position="223"/>
    </location>
</feature>
<dbReference type="GO" id="GO:0006826">
    <property type="term" value="P:iron ion transport"/>
    <property type="evidence" value="ECO:0007669"/>
    <property type="project" value="InterPro"/>
</dbReference>
<dbReference type="GO" id="GO:0008199">
    <property type="term" value="F:ferric iron binding"/>
    <property type="evidence" value="ECO:0007669"/>
    <property type="project" value="InterPro"/>
</dbReference>
<dbReference type="CDD" id="cd01056">
    <property type="entry name" value="Euk_Ferritin"/>
    <property type="match status" value="1"/>
</dbReference>
<evidence type="ECO:0000256" key="9">
    <source>
        <dbReference type="RuleBase" id="RU361145"/>
    </source>
</evidence>
<comment type="subunit">
    <text evidence="6">Oligomer of 24 subunits. There are two types of subunits: L (light) chain and H (heavy) chain. The major chain can be light or heavy, depending on the species and tissue type. The functional molecule forms a roughly spherical shell with a diameter of 12 nm and contains a central cavity into which the insoluble mineral iron core is deposited.</text>
</comment>
<accession>A0AA41RV33</accession>
<evidence type="ECO:0000313" key="12">
    <source>
        <dbReference type="EMBL" id="MCL7022478.1"/>
    </source>
</evidence>
<dbReference type="GO" id="GO:0005737">
    <property type="term" value="C:cytoplasm"/>
    <property type="evidence" value="ECO:0007669"/>
    <property type="project" value="TreeGrafter"/>
</dbReference>
<keyword evidence="3 8" id="KW-0479">Metal-binding</keyword>
<keyword evidence="4 8" id="KW-0408">Iron</keyword>
<dbReference type="PANTHER" id="PTHR11431">
    <property type="entry name" value="FERRITIN"/>
    <property type="match status" value="1"/>
</dbReference>
<feature type="binding site" evidence="8">
    <location>
        <position position="139"/>
    </location>
    <ligand>
        <name>Fe cation</name>
        <dbReference type="ChEBI" id="CHEBI:24875"/>
        <label>1</label>
    </ligand>
</feature>
<dbReference type="SUPFAM" id="SSF47240">
    <property type="entry name" value="Ferritin-like"/>
    <property type="match status" value="1"/>
</dbReference>
<evidence type="ECO:0000256" key="2">
    <source>
        <dbReference type="ARBA" id="ARBA00022434"/>
    </source>
</evidence>
<evidence type="ECO:0000256" key="3">
    <source>
        <dbReference type="ARBA" id="ARBA00022723"/>
    </source>
</evidence>
<feature type="region of interest" description="Disordered" evidence="10">
    <location>
        <begin position="26"/>
        <end position="51"/>
    </location>
</feature>
<dbReference type="GO" id="GO:0008198">
    <property type="term" value="F:ferrous iron binding"/>
    <property type="evidence" value="ECO:0007669"/>
    <property type="project" value="TreeGrafter"/>
</dbReference>
<name>A0AA41RV33_PAPNU</name>
<comment type="caution">
    <text evidence="12">The sequence shown here is derived from an EMBL/GenBank/DDBJ whole genome shotgun (WGS) entry which is preliminary data.</text>
</comment>
<dbReference type="GO" id="GO:0006879">
    <property type="term" value="P:intracellular iron ion homeostasis"/>
    <property type="evidence" value="ECO:0007669"/>
    <property type="project" value="UniProtKB-KW"/>
</dbReference>
<evidence type="ECO:0000313" key="13">
    <source>
        <dbReference type="Proteomes" id="UP001177140"/>
    </source>
</evidence>
<feature type="binding site" evidence="8">
    <location>
        <position position="104"/>
    </location>
    <ligand>
        <name>Fe cation</name>
        <dbReference type="ChEBI" id="CHEBI:24875"/>
        <label>1</label>
    </ligand>
</feature>
<evidence type="ECO:0000256" key="1">
    <source>
        <dbReference type="ARBA" id="ARBA00007513"/>
    </source>
</evidence>
<organism evidence="12 13">
    <name type="scientific">Papaver nudicaule</name>
    <name type="common">Iceland poppy</name>
    <dbReference type="NCBI Taxonomy" id="74823"/>
    <lineage>
        <taxon>Eukaryota</taxon>
        <taxon>Viridiplantae</taxon>
        <taxon>Streptophyta</taxon>
        <taxon>Embryophyta</taxon>
        <taxon>Tracheophyta</taxon>
        <taxon>Spermatophyta</taxon>
        <taxon>Magnoliopsida</taxon>
        <taxon>Ranunculales</taxon>
        <taxon>Papaveraceae</taxon>
        <taxon>Papaveroideae</taxon>
        <taxon>Papaver</taxon>
    </lineage>
</organism>
<evidence type="ECO:0000256" key="10">
    <source>
        <dbReference type="SAM" id="MobiDB-lite"/>
    </source>
</evidence>
<comment type="catalytic activity">
    <reaction evidence="7 9">
        <text>4 Fe(2+) + O2 + 4 H(+) = 4 Fe(3+) + 2 H2O</text>
        <dbReference type="Rhea" id="RHEA:11148"/>
        <dbReference type="ChEBI" id="CHEBI:15377"/>
        <dbReference type="ChEBI" id="CHEBI:15378"/>
        <dbReference type="ChEBI" id="CHEBI:15379"/>
        <dbReference type="ChEBI" id="CHEBI:29033"/>
        <dbReference type="ChEBI" id="CHEBI:29034"/>
        <dbReference type="EC" id="1.16.3.1"/>
    </reaction>
</comment>
<keyword evidence="9" id="KW-0560">Oxidoreductase</keyword>
<evidence type="ECO:0000259" key="11">
    <source>
        <dbReference type="PROSITE" id="PS50905"/>
    </source>
</evidence>
<dbReference type="Pfam" id="PF00210">
    <property type="entry name" value="Ferritin"/>
    <property type="match status" value="2"/>
</dbReference>
<proteinExistence type="inferred from homology"/>
<dbReference type="PANTHER" id="PTHR11431:SF75">
    <property type="entry name" value="FERRITIN"/>
    <property type="match status" value="1"/>
</dbReference>
<dbReference type="EMBL" id="JAJJMA010011482">
    <property type="protein sequence ID" value="MCL7022478.1"/>
    <property type="molecule type" value="Genomic_DNA"/>
</dbReference>
<evidence type="ECO:0000256" key="8">
    <source>
        <dbReference type="PIRSR" id="PIRSR601519-1"/>
    </source>
</evidence>
<dbReference type="InterPro" id="IPR008331">
    <property type="entry name" value="Ferritin_DPS_dom"/>
</dbReference>
<dbReference type="GO" id="GO:0004322">
    <property type="term" value="F:ferroxidase activity"/>
    <property type="evidence" value="ECO:0007669"/>
    <property type="project" value="UniProtKB-EC"/>
</dbReference>
<dbReference type="Proteomes" id="UP001177140">
    <property type="component" value="Unassembled WGS sequence"/>
</dbReference>
<dbReference type="Gene3D" id="1.20.1260.10">
    <property type="match status" value="2"/>
</dbReference>
<protein>
    <recommendedName>
        <fullName evidence="9">Ferritin</fullName>
        <ecNumber evidence="9">1.16.3.1</ecNumber>
    </recommendedName>
</protein>
<dbReference type="InterPro" id="IPR012347">
    <property type="entry name" value="Ferritin-like"/>
</dbReference>
<dbReference type="InterPro" id="IPR009078">
    <property type="entry name" value="Ferritin-like_SF"/>
</dbReference>
<evidence type="ECO:0000256" key="4">
    <source>
        <dbReference type="ARBA" id="ARBA00023004"/>
    </source>
</evidence>
<dbReference type="EC" id="1.16.3.1" evidence="9"/>
<evidence type="ECO:0000256" key="5">
    <source>
        <dbReference type="ARBA" id="ARBA00025111"/>
    </source>
</evidence>
<comment type="function">
    <text evidence="5">Stores iron in a soluble, non-toxic, readily available form. Important for iron homeostasis. Has ferroxidase activity. Iron is taken up in the ferrous form and deposited as ferric hydroxides after oxidation.</text>
</comment>
<keyword evidence="13" id="KW-1185">Reference proteome</keyword>
<keyword evidence="2 9" id="KW-0409">Iron storage</keyword>
<comment type="function">
    <text evidence="9">Stores iron in a soluble, non-toxic, readily available form. Important for iron homeostasis. Iron is taken up in the ferrous form and deposited as ferric hydroxides after oxidation.</text>
</comment>
<sequence length="223" mass="25421">MLLRAPPSTALSLSTAAVDNVNQFPSSSSVRFSSQRRRRRTGNGFSLTSVSDNPTPVTGVVFEPFEEVKKEFELVTAHLLQQSLARHKFSDDCEAAVNYHINWEYYVSYVYHALYAYYDRDNVALRGFAKFFMEASLEERKNAEILMEYQLALSIAKITNIKLLQLQSVADENNDAQLADFVDSTFLADQVETIKKLSKYVSQLRRMGEGHGVWHFDQMLLDA</sequence>
<feature type="binding site" evidence="8">
    <location>
        <position position="190"/>
    </location>
    <ligand>
        <name>Fe cation</name>
        <dbReference type="ChEBI" id="CHEBI:24875"/>
        <label>1</label>
    </ligand>
</feature>
<reference evidence="12" key="1">
    <citation type="submission" date="2022-03" db="EMBL/GenBank/DDBJ databases">
        <title>A functionally conserved STORR gene fusion in Papaver species that diverged 16.8 million years ago.</title>
        <authorList>
            <person name="Catania T."/>
        </authorList>
    </citation>
    <scope>NUCLEOTIDE SEQUENCE</scope>
    <source>
        <strain evidence="12">S-191538</strain>
    </source>
</reference>
<dbReference type="InterPro" id="IPR001519">
    <property type="entry name" value="Ferritin"/>
</dbReference>
<dbReference type="InterPro" id="IPR009040">
    <property type="entry name" value="Ferritin-like_diiron"/>
</dbReference>